<gene>
    <name evidence="2" type="ORF">B0F90DRAFT_1774421</name>
</gene>
<keyword evidence="1" id="KW-1133">Transmembrane helix</keyword>
<sequence>MALTSPPLAPSAIGTLHLVPLLLTLSLLCHFLHLGLTGLYSPLITIAPCTFRNMGAEQTIARRLNFFASLMVFHGLSHVSL</sequence>
<feature type="transmembrane region" description="Helical" evidence="1">
    <location>
        <begin position="20"/>
        <end position="43"/>
    </location>
</feature>
<keyword evidence="1" id="KW-0472">Membrane</keyword>
<dbReference type="EMBL" id="WTXG01000143">
    <property type="protein sequence ID" value="KAI0291778.1"/>
    <property type="molecule type" value="Genomic_DNA"/>
</dbReference>
<protein>
    <submittedName>
        <fullName evidence="2">Uncharacterized protein</fullName>
    </submittedName>
</protein>
<reference evidence="2" key="1">
    <citation type="journal article" date="2022" name="New Phytol.">
        <title>Evolutionary transition to the ectomycorrhizal habit in the genomes of a hyperdiverse lineage of mushroom-forming fungi.</title>
        <authorList>
            <person name="Looney B."/>
            <person name="Miyauchi S."/>
            <person name="Morin E."/>
            <person name="Drula E."/>
            <person name="Courty P.E."/>
            <person name="Kohler A."/>
            <person name="Kuo A."/>
            <person name="LaButti K."/>
            <person name="Pangilinan J."/>
            <person name="Lipzen A."/>
            <person name="Riley R."/>
            <person name="Andreopoulos W."/>
            <person name="He G."/>
            <person name="Johnson J."/>
            <person name="Nolan M."/>
            <person name="Tritt A."/>
            <person name="Barry K.W."/>
            <person name="Grigoriev I.V."/>
            <person name="Nagy L.G."/>
            <person name="Hibbett D."/>
            <person name="Henrissat B."/>
            <person name="Matheny P.B."/>
            <person name="Labbe J."/>
            <person name="Martin F.M."/>
        </authorList>
    </citation>
    <scope>NUCLEOTIDE SEQUENCE</scope>
    <source>
        <strain evidence="2">BPL690</strain>
    </source>
</reference>
<dbReference type="Proteomes" id="UP001203297">
    <property type="component" value="Unassembled WGS sequence"/>
</dbReference>
<evidence type="ECO:0000313" key="2">
    <source>
        <dbReference type="EMBL" id="KAI0291778.1"/>
    </source>
</evidence>
<keyword evidence="3" id="KW-1185">Reference proteome</keyword>
<accession>A0AAD4QJD9</accession>
<comment type="caution">
    <text evidence="2">The sequence shown here is derived from an EMBL/GenBank/DDBJ whole genome shotgun (WGS) entry which is preliminary data.</text>
</comment>
<organism evidence="2 3">
    <name type="scientific">Multifurca ochricompacta</name>
    <dbReference type="NCBI Taxonomy" id="376703"/>
    <lineage>
        <taxon>Eukaryota</taxon>
        <taxon>Fungi</taxon>
        <taxon>Dikarya</taxon>
        <taxon>Basidiomycota</taxon>
        <taxon>Agaricomycotina</taxon>
        <taxon>Agaricomycetes</taxon>
        <taxon>Russulales</taxon>
        <taxon>Russulaceae</taxon>
        <taxon>Multifurca</taxon>
    </lineage>
</organism>
<name>A0AAD4QJD9_9AGAM</name>
<dbReference type="AlphaFoldDB" id="A0AAD4QJD9"/>
<keyword evidence="1" id="KW-0812">Transmembrane</keyword>
<proteinExistence type="predicted"/>
<evidence type="ECO:0000256" key="1">
    <source>
        <dbReference type="SAM" id="Phobius"/>
    </source>
</evidence>
<evidence type="ECO:0000313" key="3">
    <source>
        <dbReference type="Proteomes" id="UP001203297"/>
    </source>
</evidence>